<evidence type="ECO:0000256" key="1">
    <source>
        <dbReference type="SAM" id="SignalP"/>
    </source>
</evidence>
<keyword evidence="1" id="KW-0732">Signal</keyword>
<evidence type="ECO:0000313" key="2">
    <source>
        <dbReference type="EMBL" id="MCV9387448.1"/>
    </source>
</evidence>
<feature type="chain" id="PRO_5045367464" evidence="1">
    <location>
        <begin position="19"/>
        <end position="107"/>
    </location>
</feature>
<reference evidence="2 3" key="1">
    <citation type="submission" date="2022-10" db="EMBL/GenBank/DDBJ databases">
        <title>Comparative genomics and taxonomic characterization of three novel marine species of genus Reichenbachiella exhibiting antioxidant and polysaccharide degradation activities.</title>
        <authorList>
            <person name="Muhammad N."/>
            <person name="Lee Y.-J."/>
            <person name="Ko J."/>
            <person name="Kim S.-G."/>
        </authorList>
    </citation>
    <scope>NUCLEOTIDE SEQUENCE [LARGE SCALE GENOMIC DNA]</scope>
    <source>
        <strain evidence="2 3">ABR2-5</strain>
    </source>
</reference>
<organism evidence="2 3">
    <name type="scientific">Reichenbachiella ulvae</name>
    <dbReference type="NCBI Taxonomy" id="2980104"/>
    <lineage>
        <taxon>Bacteria</taxon>
        <taxon>Pseudomonadati</taxon>
        <taxon>Bacteroidota</taxon>
        <taxon>Cytophagia</taxon>
        <taxon>Cytophagales</taxon>
        <taxon>Reichenbachiellaceae</taxon>
        <taxon>Reichenbachiella</taxon>
    </lineage>
</organism>
<protein>
    <submittedName>
        <fullName evidence="2">Uncharacterized protein</fullName>
    </submittedName>
</protein>
<comment type="caution">
    <text evidence="2">The sequence shown here is derived from an EMBL/GenBank/DDBJ whole genome shotgun (WGS) entry which is preliminary data.</text>
</comment>
<name>A0ABT3CW32_9BACT</name>
<evidence type="ECO:0000313" key="3">
    <source>
        <dbReference type="Proteomes" id="UP001300692"/>
    </source>
</evidence>
<dbReference type="EMBL" id="JAOYOD010000001">
    <property type="protein sequence ID" value="MCV9387448.1"/>
    <property type="molecule type" value="Genomic_DNA"/>
</dbReference>
<dbReference type="RefSeq" id="WP_264138270.1">
    <property type="nucleotide sequence ID" value="NZ_JAOYOD010000001.1"/>
</dbReference>
<gene>
    <name evidence="2" type="ORF">N7U62_12280</name>
</gene>
<keyword evidence="3" id="KW-1185">Reference proteome</keyword>
<sequence>MKKLILLFFLFGIFSIQAQEATYDVVSGTGNGLRFWSSNSYKIHMGDGAEYHYGPVSSYSIIFIPHITVQTNRLKKIEDLMLHQIEMMKIIKTQGDKIKELEKPNQY</sequence>
<feature type="signal peptide" evidence="1">
    <location>
        <begin position="1"/>
        <end position="18"/>
    </location>
</feature>
<dbReference type="Proteomes" id="UP001300692">
    <property type="component" value="Unassembled WGS sequence"/>
</dbReference>
<accession>A0ABT3CW32</accession>
<proteinExistence type="predicted"/>